<comment type="caution">
    <text evidence="1">The sequence shown here is derived from an EMBL/GenBank/DDBJ whole genome shotgun (WGS) entry which is preliminary data.</text>
</comment>
<dbReference type="Proteomes" id="UP000434957">
    <property type="component" value="Unassembled WGS sequence"/>
</dbReference>
<gene>
    <name evidence="1" type="ORF">PR003_g22035</name>
</gene>
<reference evidence="1 2" key="1">
    <citation type="submission" date="2018-08" db="EMBL/GenBank/DDBJ databases">
        <title>Genomic investigation of the strawberry pathogen Phytophthora fragariae indicates pathogenicity is determined by transcriptional variation in three key races.</title>
        <authorList>
            <person name="Adams T.M."/>
            <person name="Armitage A.D."/>
            <person name="Sobczyk M.K."/>
            <person name="Bates H.J."/>
            <person name="Dunwell J.M."/>
            <person name="Nellist C.F."/>
            <person name="Harrison R.J."/>
        </authorList>
    </citation>
    <scope>NUCLEOTIDE SEQUENCE [LARGE SCALE GENOMIC DNA]</scope>
    <source>
        <strain evidence="1 2">SCRP333</strain>
    </source>
</reference>
<evidence type="ECO:0000313" key="1">
    <source>
        <dbReference type="EMBL" id="KAE9303334.1"/>
    </source>
</evidence>
<dbReference type="EMBL" id="QXFT01002134">
    <property type="protein sequence ID" value="KAE9303334.1"/>
    <property type="molecule type" value="Genomic_DNA"/>
</dbReference>
<keyword evidence="2" id="KW-1185">Reference proteome</keyword>
<organism evidence="1 2">
    <name type="scientific">Phytophthora rubi</name>
    <dbReference type="NCBI Taxonomy" id="129364"/>
    <lineage>
        <taxon>Eukaryota</taxon>
        <taxon>Sar</taxon>
        <taxon>Stramenopiles</taxon>
        <taxon>Oomycota</taxon>
        <taxon>Peronosporomycetes</taxon>
        <taxon>Peronosporales</taxon>
        <taxon>Peronosporaceae</taxon>
        <taxon>Phytophthora</taxon>
    </lineage>
</organism>
<dbReference type="AlphaFoldDB" id="A0A6A4D7I8"/>
<accession>A0A6A4D7I8</accession>
<proteinExistence type="predicted"/>
<sequence>MILNHEIEVPKVPQFLKQSMAPSELACFADIFMALEYPVYVHLATGQRFFENMTKGALMAQMYAGAEAAPAQKMDIEEFKRCLSRISLNMDTRVVTVTIKGRQSAARWIGWQMPLAGKPLTLVDYESIRERAAVTKELVMLDFYSFEVEVRKGVVTSRDMYWILSKKLGLKVQEMEHPMTERTGVKAQHWDVRVHAASCPPALRQKSYIGVDSAEIVIHHANTHVNWPCRSCQSPEHPAKYCKVLDTELEAALTKHTLALEGKLPSNLVQSSRDYGAGSQPKTMEDLEAMLRQEGRLFEKKPGTQRNAG</sequence>
<name>A0A6A4D7I8_9STRA</name>
<evidence type="ECO:0000313" key="2">
    <source>
        <dbReference type="Proteomes" id="UP000434957"/>
    </source>
</evidence>
<protein>
    <submittedName>
        <fullName evidence="1">Uncharacterized protein</fullName>
    </submittedName>
</protein>